<dbReference type="AlphaFoldDB" id="A0A0A9HBB8"/>
<evidence type="ECO:0000313" key="1">
    <source>
        <dbReference type="EMBL" id="JAE32111.1"/>
    </source>
</evidence>
<dbReference type="EMBL" id="GBRH01165785">
    <property type="protein sequence ID" value="JAE32111.1"/>
    <property type="molecule type" value="Transcribed_RNA"/>
</dbReference>
<organism evidence="1">
    <name type="scientific">Arundo donax</name>
    <name type="common">Giant reed</name>
    <name type="synonym">Donax arundinaceus</name>
    <dbReference type="NCBI Taxonomy" id="35708"/>
    <lineage>
        <taxon>Eukaryota</taxon>
        <taxon>Viridiplantae</taxon>
        <taxon>Streptophyta</taxon>
        <taxon>Embryophyta</taxon>
        <taxon>Tracheophyta</taxon>
        <taxon>Spermatophyta</taxon>
        <taxon>Magnoliopsida</taxon>
        <taxon>Liliopsida</taxon>
        <taxon>Poales</taxon>
        <taxon>Poaceae</taxon>
        <taxon>PACMAD clade</taxon>
        <taxon>Arundinoideae</taxon>
        <taxon>Arundineae</taxon>
        <taxon>Arundo</taxon>
    </lineage>
</organism>
<sequence>MDAWVATRICIHALALFASRLAPAPRFHRPRHAPDPAAAPGLTQPRCSCDAPCQLRHSLLLLFLSMSDTSCPASPSPSCVLPIPCFAWSCGGSVVYVRV</sequence>
<name>A0A0A9HBB8_ARUDO</name>
<proteinExistence type="predicted"/>
<reference evidence="1" key="1">
    <citation type="submission" date="2014-09" db="EMBL/GenBank/DDBJ databases">
        <authorList>
            <person name="Magalhaes I.L.F."/>
            <person name="Oliveira U."/>
            <person name="Santos F.R."/>
            <person name="Vidigal T.H.D.A."/>
            <person name="Brescovit A.D."/>
            <person name="Santos A.J."/>
        </authorList>
    </citation>
    <scope>NUCLEOTIDE SEQUENCE</scope>
    <source>
        <tissue evidence="1">Shoot tissue taken approximately 20 cm above the soil surface</tissue>
    </source>
</reference>
<accession>A0A0A9HBB8</accession>
<reference evidence="1" key="2">
    <citation type="journal article" date="2015" name="Data Brief">
        <title>Shoot transcriptome of the giant reed, Arundo donax.</title>
        <authorList>
            <person name="Barrero R.A."/>
            <person name="Guerrero F.D."/>
            <person name="Moolhuijzen P."/>
            <person name="Goolsby J.A."/>
            <person name="Tidwell J."/>
            <person name="Bellgard S.E."/>
            <person name="Bellgard M.I."/>
        </authorList>
    </citation>
    <scope>NUCLEOTIDE SEQUENCE</scope>
    <source>
        <tissue evidence="1">Shoot tissue taken approximately 20 cm above the soil surface</tissue>
    </source>
</reference>
<protein>
    <submittedName>
        <fullName evidence="1">Uncharacterized protein</fullName>
    </submittedName>
</protein>